<reference evidence="2" key="1">
    <citation type="submission" date="2020-03" db="EMBL/GenBank/DDBJ databases">
        <title>The deep terrestrial virosphere.</title>
        <authorList>
            <person name="Holmfeldt K."/>
            <person name="Nilsson E."/>
            <person name="Simone D."/>
            <person name="Lopez-Fernandez M."/>
            <person name="Wu X."/>
            <person name="de Brujin I."/>
            <person name="Lundin D."/>
            <person name="Andersson A."/>
            <person name="Bertilsson S."/>
            <person name="Dopson M."/>
        </authorList>
    </citation>
    <scope>NUCLEOTIDE SEQUENCE</scope>
    <source>
        <strain evidence="2">TM448A00093</strain>
    </source>
</reference>
<organism evidence="2">
    <name type="scientific">viral metagenome</name>
    <dbReference type="NCBI Taxonomy" id="1070528"/>
    <lineage>
        <taxon>unclassified sequences</taxon>
        <taxon>metagenomes</taxon>
        <taxon>organismal metagenomes</taxon>
    </lineage>
</organism>
<dbReference type="PANTHER" id="PTHR30015:SF7">
    <property type="entry name" value="TYPE IV METHYL-DIRECTED RESTRICTION ENZYME ECOKMRR"/>
    <property type="match status" value="1"/>
</dbReference>
<dbReference type="GO" id="GO:0015666">
    <property type="term" value="F:restriction endodeoxyribonuclease activity"/>
    <property type="evidence" value="ECO:0007669"/>
    <property type="project" value="TreeGrafter"/>
</dbReference>
<dbReference type="InterPro" id="IPR052906">
    <property type="entry name" value="Type_IV_Methyl-Rstrct_Enzyme"/>
</dbReference>
<dbReference type="InterPro" id="IPR007560">
    <property type="entry name" value="Restrct_endonuc_IV_Mrr"/>
</dbReference>
<keyword evidence="2" id="KW-0540">Nuclease</keyword>
<dbReference type="Pfam" id="PF04471">
    <property type="entry name" value="Mrr_cat"/>
    <property type="match status" value="1"/>
</dbReference>
<protein>
    <submittedName>
        <fullName evidence="2">Putative restriction endonuclease</fullName>
    </submittedName>
</protein>
<keyword evidence="2" id="KW-0255">Endonuclease</keyword>
<gene>
    <name evidence="2" type="ORF">TM448A00093_0088</name>
</gene>
<dbReference type="InterPro" id="IPR011856">
    <property type="entry name" value="tRNA_endonuc-like_dom_sf"/>
</dbReference>
<evidence type="ECO:0000259" key="1">
    <source>
        <dbReference type="Pfam" id="PF04471"/>
    </source>
</evidence>
<dbReference type="Gene3D" id="3.40.1350.10">
    <property type="match status" value="1"/>
</dbReference>
<sequence>MLESIIIIFLFLLLVSYLKERFDPDPIQQTAGGGKIGPRDFEYQCAKWMNRKGYDCEMTSYSGDNNVDFYIYQDNQLIGIAECKCWNKPVGAGPVKTLYATMLQCGVNRAWFFSQNGYSLAAIDYVEGLRAQINLIEGKEIGT</sequence>
<dbReference type="GO" id="GO:0003677">
    <property type="term" value="F:DNA binding"/>
    <property type="evidence" value="ECO:0007669"/>
    <property type="project" value="InterPro"/>
</dbReference>
<keyword evidence="2" id="KW-0378">Hydrolase</keyword>
<proteinExistence type="predicted"/>
<accession>A0A6H1ZA00</accession>
<dbReference type="EMBL" id="MT143975">
    <property type="protein sequence ID" value="QJA44358.1"/>
    <property type="molecule type" value="Genomic_DNA"/>
</dbReference>
<dbReference type="SUPFAM" id="SSF52980">
    <property type="entry name" value="Restriction endonuclease-like"/>
    <property type="match status" value="1"/>
</dbReference>
<dbReference type="AlphaFoldDB" id="A0A6H1ZA00"/>
<dbReference type="InterPro" id="IPR011335">
    <property type="entry name" value="Restrct_endonuc-II-like"/>
</dbReference>
<dbReference type="GO" id="GO:0009307">
    <property type="term" value="P:DNA restriction-modification system"/>
    <property type="evidence" value="ECO:0007669"/>
    <property type="project" value="InterPro"/>
</dbReference>
<evidence type="ECO:0000313" key="2">
    <source>
        <dbReference type="EMBL" id="QJA44358.1"/>
    </source>
</evidence>
<name>A0A6H1ZA00_9ZZZZ</name>
<dbReference type="PANTHER" id="PTHR30015">
    <property type="entry name" value="MRR RESTRICTION SYSTEM PROTEIN"/>
    <property type="match status" value="1"/>
</dbReference>
<feature type="domain" description="Restriction endonuclease type IV Mrr" evidence="1">
    <location>
        <begin position="35"/>
        <end position="141"/>
    </location>
</feature>